<evidence type="ECO:0000256" key="4">
    <source>
        <dbReference type="ARBA" id="ARBA00022692"/>
    </source>
</evidence>
<evidence type="ECO:0000256" key="9">
    <source>
        <dbReference type="SAM" id="Phobius"/>
    </source>
</evidence>
<feature type="transmembrane region" description="Helical" evidence="9">
    <location>
        <begin position="266"/>
        <end position="286"/>
    </location>
</feature>
<feature type="transmembrane region" description="Helical" evidence="9">
    <location>
        <begin position="186"/>
        <end position="210"/>
    </location>
</feature>
<organism evidence="10 11">
    <name type="scientific">Tieghemiomyces parasiticus</name>
    <dbReference type="NCBI Taxonomy" id="78921"/>
    <lineage>
        <taxon>Eukaryota</taxon>
        <taxon>Fungi</taxon>
        <taxon>Fungi incertae sedis</taxon>
        <taxon>Zoopagomycota</taxon>
        <taxon>Kickxellomycotina</taxon>
        <taxon>Dimargaritomycetes</taxon>
        <taxon>Dimargaritales</taxon>
        <taxon>Dimargaritaceae</taxon>
        <taxon>Tieghemiomyces</taxon>
    </lineage>
</organism>
<dbReference type="InterPro" id="IPR050363">
    <property type="entry name" value="MIP/Aquaporin"/>
</dbReference>
<dbReference type="GO" id="GO:0005886">
    <property type="term" value="C:plasma membrane"/>
    <property type="evidence" value="ECO:0007669"/>
    <property type="project" value="TreeGrafter"/>
</dbReference>
<keyword evidence="11" id="KW-1185">Reference proteome</keyword>
<dbReference type="PRINTS" id="PR00783">
    <property type="entry name" value="MINTRINSICP"/>
</dbReference>
<feature type="transmembrane region" description="Helical" evidence="9">
    <location>
        <begin position="351"/>
        <end position="371"/>
    </location>
</feature>
<keyword evidence="6 9" id="KW-0472">Membrane</keyword>
<dbReference type="SUPFAM" id="SSF81338">
    <property type="entry name" value="Aquaporin-like"/>
    <property type="match status" value="1"/>
</dbReference>
<feature type="transmembrane region" description="Helical" evidence="9">
    <location>
        <begin position="404"/>
        <end position="426"/>
    </location>
</feature>
<dbReference type="AlphaFoldDB" id="A0A9W8A7A1"/>
<proteinExistence type="inferred from homology"/>
<dbReference type="PANTHER" id="PTHR43829">
    <property type="entry name" value="AQUAPORIN OR AQUAGLYCEROPORIN RELATED"/>
    <property type="match status" value="1"/>
</dbReference>
<sequence>MSQAPMETGRGLNITDANQAGVSSGKQPMATDQATGHNYGTGAPVDARPVGPVYNDGSQMQSYNVAPNAFASSQRTPAAGYPNMNNGNHGTQLESYPYEVPTGAPMGAAPGYNGTSGMYPQGYMSDATIANHHPTAATGDAAYGASRGSKGRFNAVPMENARWKRGGIFNRFFEWFHMLRVRYRDYLAEFFGTAVLVFLGESVVATAIMFSPAGSSASWILICFGWGFALTFALFMSGGVSGGHLNPAVTTTAAILRGFPWRKVPGYIAAQMLGGFVGAGFVFALFHSSIHHFDGGNRQTVGPTATAGIFATYPQPWITVGTAVISEAFATAVLLFCIYGVTDERNMPGTAYAPLAIGFVITMIGLCVGFQTNFALNPARDVAPRAFSSAVGYGGTPWSAYDHYAWVPGVVPFFGALIGGFLYDFFVNHPRLDRDEYVSQSSADEGAANRRDAEV</sequence>
<comment type="caution">
    <text evidence="10">The sequence shown here is derived from an EMBL/GenBank/DDBJ whole genome shotgun (WGS) entry which is preliminary data.</text>
</comment>
<evidence type="ECO:0000256" key="5">
    <source>
        <dbReference type="ARBA" id="ARBA00022989"/>
    </source>
</evidence>
<feature type="transmembrane region" description="Helical" evidence="9">
    <location>
        <begin position="216"/>
        <end position="236"/>
    </location>
</feature>
<protein>
    <submittedName>
        <fullName evidence="10">Glycerol channel</fullName>
    </submittedName>
</protein>
<evidence type="ECO:0000256" key="7">
    <source>
        <dbReference type="RuleBase" id="RU000477"/>
    </source>
</evidence>
<dbReference type="PANTHER" id="PTHR43829:SF9">
    <property type="entry name" value="AQUAPORIN-9"/>
    <property type="match status" value="1"/>
</dbReference>
<dbReference type="Proteomes" id="UP001150569">
    <property type="component" value="Unassembled WGS sequence"/>
</dbReference>
<dbReference type="CDD" id="cd00333">
    <property type="entry name" value="MIP"/>
    <property type="match status" value="1"/>
</dbReference>
<feature type="compositionally biased region" description="Polar residues" evidence="8">
    <location>
        <begin position="15"/>
        <end position="38"/>
    </location>
</feature>
<feature type="transmembrane region" description="Helical" evidence="9">
    <location>
        <begin position="317"/>
        <end position="339"/>
    </location>
</feature>
<gene>
    <name evidence="10" type="primary">FPS1_8</name>
    <name evidence="10" type="ORF">IWQ60_004922</name>
</gene>
<accession>A0A9W8A7A1</accession>
<dbReference type="GO" id="GO:0015250">
    <property type="term" value="F:water channel activity"/>
    <property type="evidence" value="ECO:0007669"/>
    <property type="project" value="TreeGrafter"/>
</dbReference>
<feature type="region of interest" description="Disordered" evidence="8">
    <location>
        <begin position="1"/>
        <end position="42"/>
    </location>
</feature>
<reference evidence="10" key="1">
    <citation type="submission" date="2022-07" db="EMBL/GenBank/DDBJ databases">
        <title>Phylogenomic reconstructions and comparative analyses of Kickxellomycotina fungi.</title>
        <authorList>
            <person name="Reynolds N.K."/>
            <person name="Stajich J.E."/>
            <person name="Barry K."/>
            <person name="Grigoriev I.V."/>
            <person name="Crous P."/>
            <person name="Smith M.E."/>
        </authorList>
    </citation>
    <scope>NUCLEOTIDE SEQUENCE</scope>
    <source>
        <strain evidence="10">RSA 861</strain>
    </source>
</reference>
<dbReference type="PRINTS" id="PR02019">
    <property type="entry name" value="AQUAPORIN7"/>
</dbReference>
<keyword evidence="4 7" id="KW-0812">Transmembrane</keyword>
<dbReference type="GO" id="GO:0015254">
    <property type="term" value="F:glycerol channel activity"/>
    <property type="evidence" value="ECO:0007669"/>
    <property type="project" value="TreeGrafter"/>
</dbReference>
<dbReference type="Pfam" id="PF00230">
    <property type="entry name" value="MIP"/>
    <property type="match status" value="1"/>
</dbReference>
<dbReference type="InterPro" id="IPR000425">
    <property type="entry name" value="MIP"/>
</dbReference>
<evidence type="ECO:0000256" key="3">
    <source>
        <dbReference type="ARBA" id="ARBA00022448"/>
    </source>
</evidence>
<comment type="similarity">
    <text evidence="2 7">Belongs to the MIP/aquaporin (TC 1.A.8) family.</text>
</comment>
<dbReference type="Gene3D" id="1.20.1080.10">
    <property type="entry name" value="Glycerol uptake facilitator protein"/>
    <property type="match status" value="1"/>
</dbReference>
<evidence type="ECO:0000313" key="11">
    <source>
        <dbReference type="Proteomes" id="UP001150569"/>
    </source>
</evidence>
<dbReference type="NCBIfam" id="TIGR00861">
    <property type="entry name" value="MIP"/>
    <property type="match status" value="1"/>
</dbReference>
<dbReference type="OrthoDB" id="3222at2759"/>
<dbReference type="InterPro" id="IPR023271">
    <property type="entry name" value="Aquaporin-like"/>
</dbReference>
<evidence type="ECO:0000313" key="10">
    <source>
        <dbReference type="EMBL" id="KAJ1924887.1"/>
    </source>
</evidence>
<comment type="subcellular location">
    <subcellularLocation>
        <location evidence="1">Membrane</location>
        <topology evidence="1">Multi-pass membrane protein</topology>
    </subcellularLocation>
</comment>
<dbReference type="EMBL" id="JANBPT010000250">
    <property type="protein sequence ID" value="KAJ1924887.1"/>
    <property type="molecule type" value="Genomic_DNA"/>
</dbReference>
<evidence type="ECO:0000256" key="2">
    <source>
        <dbReference type="ARBA" id="ARBA00006175"/>
    </source>
</evidence>
<evidence type="ECO:0000256" key="6">
    <source>
        <dbReference type="ARBA" id="ARBA00023136"/>
    </source>
</evidence>
<evidence type="ECO:0000256" key="8">
    <source>
        <dbReference type="SAM" id="MobiDB-lite"/>
    </source>
</evidence>
<keyword evidence="5 9" id="KW-1133">Transmembrane helix</keyword>
<keyword evidence="3 7" id="KW-0813">Transport</keyword>
<name>A0A9W8A7A1_9FUNG</name>
<evidence type="ECO:0000256" key="1">
    <source>
        <dbReference type="ARBA" id="ARBA00004141"/>
    </source>
</evidence>